<evidence type="ECO:0000259" key="2">
    <source>
        <dbReference type="Pfam" id="PF14698"/>
    </source>
</evidence>
<dbReference type="Pfam" id="PF00206">
    <property type="entry name" value="Lyase_1"/>
    <property type="match status" value="1"/>
</dbReference>
<dbReference type="CDD" id="cd01359">
    <property type="entry name" value="Argininosuccinate_lyase"/>
    <property type="match status" value="1"/>
</dbReference>
<accession>A0A382D5A6</accession>
<name>A0A382D5A6_9ZZZZ</name>
<gene>
    <name evidence="3" type="ORF">METZ01_LOCUS186329</name>
</gene>
<proteinExistence type="predicted"/>
<dbReference type="AlphaFoldDB" id="A0A382D5A6"/>
<dbReference type="Gene3D" id="1.10.40.30">
    <property type="entry name" value="Fumarase/aspartase (C-terminal domain)"/>
    <property type="match status" value="1"/>
</dbReference>
<dbReference type="Pfam" id="PF14698">
    <property type="entry name" value="ASL_C2"/>
    <property type="match status" value="1"/>
</dbReference>
<dbReference type="InterPro" id="IPR009049">
    <property type="entry name" value="Argininosuccinate_lyase"/>
</dbReference>
<dbReference type="GO" id="GO:0004056">
    <property type="term" value="F:argininosuccinate lyase activity"/>
    <property type="evidence" value="ECO:0007669"/>
    <property type="project" value="InterPro"/>
</dbReference>
<feature type="domain" description="Argininosuccinate lyase C-terminal" evidence="2">
    <location>
        <begin position="349"/>
        <end position="424"/>
    </location>
</feature>
<evidence type="ECO:0000313" key="3">
    <source>
        <dbReference type="EMBL" id="SVB33475.1"/>
    </source>
</evidence>
<dbReference type="PANTHER" id="PTHR43814:SF1">
    <property type="entry name" value="ARGININOSUCCINATE LYASE"/>
    <property type="match status" value="1"/>
</dbReference>
<dbReference type="InterPro" id="IPR000362">
    <property type="entry name" value="Fumarate_lyase_fam"/>
</dbReference>
<dbReference type="InterPro" id="IPR029419">
    <property type="entry name" value="Arg_succ_lyase_C"/>
</dbReference>
<dbReference type="PRINTS" id="PR00145">
    <property type="entry name" value="ARGSUCLYASE"/>
</dbReference>
<dbReference type="NCBIfam" id="TIGR00838">
    <property type="entry name" value="argH"/>
    <property type="match status" value="1"/>
</dbReference>
<reference evidence="3" key="1">
    <citation type="submission" date="2018-05" db="EMBL/GenBank/DDBJ databases">
        <authorList>
            <person name="Lanie J.A."/>
            <person name="Ng W.-L."/>
            <person name="Kazmierczak K.M."/>
            <person name="Andrzejewski T.M."/>
            <person name="Davidsen T.M."/>
            <person name="Wayne K.J."/>
            <person name="Tettelin H."/>
            <person name="Glass J.I."/>
            <person name="Rusch D."/>
            <person name="Podicherti R."/>
            <person name="Tsui H.-C.T."/>
            <person name="Winkler M.E."/>
        </authorList>
    </citation>
    <scope>NUCLEOTIDE SEQUENCE</scope>
</reference>
<organism evidence="3">
    <name type="scientific">marine metagenome</name>
    <dbReference type="NCBI Taxonomy" id="408172"/>
    <lineage>
        <taxon>unclassified sequences</taxon>
        <taxon>metagenomes</taxon>
        <taxon>ecological metagenomes</taxon>
    </lineage>
</organism>
<dbReference type="PANTHER" id="PTHR43814">
    <property type="entry name" value="ARGININOSUCCINATE LYASE"/>
    <property type="match status" value="1"/>
</dbReference>
<dbReference type="InterPro" id="IPR024083">
    <property type="entry name" value="Fumarase/histidase_N"/>
</dbReference>
<evidence type="ECO:0000259" key="1">
    <source>
        <dbReference type="Pfam" id="PF00206"/>
    </source>
</evidence>
<dbReference type="EMBL" id="UINC01037659">
    <property type="protein sequence ID" value="SVB33475.1"/>
    <property type="molecule type" value="Genomic_DNA"/>
</dbReference>
<dbReference type="InterPro" id="IPR008948">
    <property type="entry name" value="L-Aspartase-like"/>
</dbReference>
<dbReference type="Gene3D" id="1.20.200.10">
    <property type="entry name" value="Fumarase/aspartase (Central domain)"/>
    <property type="match status" value="1"/>
</dbReference>
<evidence type="ECO:0008006" key="4">
    <source>
        <dbReference type="Google" id="ProtNLM"/>
    </source>
</evidence>
<dbReference type="GO" id="GO:0042450">
    <property type="term" value="P:L-arginine biosynthetic process via ornithine"/>
    <property type="evidence" value="ECO:0007669"/>
    <property type="project" value="InterPro"/>
</dbReference>
<sequence length="480" mass="54255">MAPDFDTYRFFFNEGLFAVNLAQTVMLFSQGLLSDAEASKIAEGLFYIAENVDLDAMTFDGSFEDLFFVIERELSERIGIEVSGKLHTGRSRNDMEHTMFRMLLREKLIENLEFHTQLSRTLIDKADNSLDEIVLLYTHGQPAQPSTLAHYLGAVIEVILRDMKRILSALKDVDLCPMGAAAITTSGFDLERGLMAELLGFRDCAENSYGAIASCDYITASYAVLRLSCIHLGRFVQDLATWTSFEVSQLYVPNGFVQVSSIMPQKRNPVPVEHMRLMFSLAAGGADQIIETMHNTPFADMNDSERETQSTGHQVFNRMNRALRLLSGFVEAFSVNRSSVKKRIDATMATFTELADSMVRHEKISFRQAHAIAHMIAKAAITKKIPLQEFSYESYCRYFESEIGSVPRMKPQAFKKAADPKHFVDVRNLRGGPSRNAMLKSLKKYKQESEEMLAAIFEYKERISTTAKIREDAAKKLFTH</sequence>
<dbReference type="InterPro" id="IPR022761">
    <property type="entry name" value="Fumarate_lyase_N"/>
</dbReference>
<feature type="domain" description="Fumarate lyase N-terminal" evidence="1">
    <location>
        <begin position="30"/>
        <end position="279"/>
    </location>
</feature>
<protein>
    <recommendedName>
        <fullName evidence="4">Fumarate lyase N-terminal domain-containing protein</fullName>
    </recommendedName>
</protein>
<dbReference type="SUPFAM" id="SSF48557">
    <property type="entry name" value="L-aspartase-like"/>
    <property type="match status" value="1"/>
</dbReference>
<dbReference type="Gene3D" id="1.10.275.10">
    <property type="entry name" value="Fumarase/aspartase (N-terminal domain)"/>
    <property type="match status" value="1"/>
</dbReference>
<dbReference type="GO" id="GO:0005829">
    <property type="term" value="C:cytosol"/>
    <property type="evidence" value="ECO:0007669"/>
    <property type="project" value="TreeGrafter"/>
</dbReference>
<dbReference type="PRINTS" id="PR00149">
    <property type="entry name" value="FUMRATELYASE"/>
</dbReference>